<gene>
    <name evidence="2" type="ORF">A2719_01110</name>
</gene>
<evidence type="ECO:0000256" key="1">
    <source>
        <dbReference type="SAM" id="Coils"/>
    </source>
</evidence>
<evidence type="ECO:0000313" key="3">
    <source>
        <dbReference type="Proteomes" id="UP000177480"/>
    </source>
</evidence>
<comment type="caution">
    <text evidence="2">The sequence shown here is derived from an EMBL/GenBank/DDBJ whole genome shotgun (WGS) entry which is preliminary data.</text>
</comment>
<name>A0A1G2G0C6_9BACT</name>
<reference evidence="2 3" key="1">
    <citation type="journal article" date="2016" name="Nat. Commun.">
        <title>Thousands of microbial genomes shed light on interconnected biogeochemical processes in an aquifer system.</title>
        <authorList>
            <person name="Anantharaman K."/>
            <person name="Brown C.T."/>
            <person name="Hug L.A."/>
            <person name="Sharon I."/>
            <person name="Castelle C.J."/>
            <person name="Probst A.J."/>
            <person name="Thomas B.C."/>
            <person name="Singh A."/>
            <person name="Wilkins M.J."/>
            <person name="Karaoz U."/>
            <person name="Brodie E.L."/>
            <person name="Williams K.H."/>
            <person name="Hubbard S.S."/>
            <person name="Banfield J.F."/>
        </authorList>
    </citation>
    <scope>NUCLEOTIDE SEQUENCE [LARGE SCALE GENOMIC DNA]</scope>
</reference>
<dbReference type="Proteomes" id="UP000177480">
    <property type="component" value="Unassembled WGS sequence"/>
</dbReference>
<protein>
    <submittedName>
        <fullName evidence="2">Uncharacterized protein</fullName>
    </submittedName>
</protein>
<keyword evidence="1" id="KW-0175">Coiled coil</keyword>
<sequence length="68" mass="8034">MSIENPKREENFSAEAEKTREDMMIRLDAYINSHNLSEEGREELVAKLKELHAKLEDVFKEIEKLDNK</sequence>
<dbReference type="EMBL" id="MHNK01000019">
    <property type="protein sequence ID" value="OGZ43271.1"/>
    <property type="molecule type" value="Genomic_DNA"/>
</dbReference>
<evidence type="ECO:0000313" key="2">
    <source>
        <dbReference type="EMBL" id="OGZ43271.1"/>
    </source>
</evidence>
<feature type="coiled-coil region" evidence="1">
    <location>
        <begin position="41"/>
        <end position="68"/>
    </location>
</feature>
<proteinExistence type="predicted"/>
<accession>A0A1G2G0C6</accession>
<dbReference type="AlphaFoldDB" id="A0A1G2G0C6"/>
<organism evidence="2 3">
    <name type="scientific">Candidatus Ryanbacteria bacterium RIFCSPHIGHO2_01_FULL_45_22</name>
    <dbReference type="NCBI Taxonomy" id="1802114"/>
    <lineage>
        <taxon>Bacteria</taxon>
        <taxon>Candidatus Ryaniibacteriota</taxon>
    </lineage>
</organism>